<organism evidence="2 3">
    <name type="scientific">Mycena belliarum</name>
    <dbReference type="NCBI Taxonomy" id="1033014"/>
    <lineage>
        <taxon>Eukaryota</taxon>
        <taxon>Fungi</taxon>
        <taxon>Dikarya</taxon>
        <taxon>Basidiomycota</taxon>
        <taxon>Agaricomycotina</taxon>
        <taxon>Agaricomycetes</taxon>
        <taxon>Agaricomycetidae</taxon>
        <taxon>Agaricales</taxon>
        <taxon>Marasmiineae</taxon>
        <taxon>Mycenaceae</taxon>
        <taxon>Mycena</taxon>
    </lineage>
</organism>
<protein>
    <submittedName>
        <fullName evidence="2">Uncharacterized protein</fullName>
    </submittedName>
</protein>
<sequence>MQVSGSAAPTRTPRTRAPLPSNERSQDAASAAVDSIICAVHAARPYAPRHPGFVHARPSRAAPATPKSSSTSTALARAALVSPLPSAVSAACRKLRCCPRLDRTARPLPPMRPPCWNTSSRAYDRRGLHPRIVPHRHPARHRPRRAPPRGAMRRPRLSCHAPRLR</sequence>
<dbReference type="EMBL" id="JARJCN010000044">
    <property type="protein sequence ID" value="KAJ7082676.1"/>
    <property type="molecule type" value="Genomic_DNA"/>
</dbReference>
<feature type="region of interest" description="Disordered" evidence="1">
    <location>
        <begin position="1"/>
        <end position="28"/>
    </location>
</feature>
<reference evidence="2" key="1">
    <citation type="submission" date="2023-03" db="EMBL/GenBank/DDBJ databases">
        <title>Massive genome expansion in bonnet fungi (Mycena s.s.) driven by repeated elements and novel gene families across ecological guilds.</title>
        <authorList>
            <consortium name="Lawrence Berkeley National Laboratory"/>
            <person name="Harder C.B."/>
            <person name="Miyauchi S."/>
            <person name="Viragh M."/>
            <person name="Kuo A."/>
            <person name="Thoen E."/>
            <person name="Andreopoulos B."/>
            <person name="Lu D."/>
            <person name="Skrede I."/>
            <person name="Drula E."/>
            <person name="Henrissat B."/>
            <person name="Morin E."/>
            <person name="Kohler A."/>
            <person name="Barry K."/>
            <person name="LaButti K."/>
            <person name="Morin E."/>
            <person name="Salamov A."/>
            <person name="Lipzen A."/>
            <person name="Mereny Z."/>
            <person name="Hegedus B."/>
            <person name="Baldrian P."/>
            <person name="Stursova M."/>
            <person name="Weitz H."/>
            <person name="Taylor A."/>
            <person name="Grigoriev I.V."/>
            <person name="Nagy L.G."/>
            <person name="Martin F."/>
            <person name="Kauserud H."/>
        </authorList>
    </citation>
    <scope>NUCLEOTIDE SEQUENCE</scope>
    <source>
        <strain evidence="2">CBHHK173m</strain>
    </source>
</reference>
<accession>A0AAD6XNR9</accession>
<evidence type="ECO:0000313" key="3">
    <source>
        <dbReference type="Proteomes" id="UP001222325"/>
    </source>
</evidence>
<proteinExistence type="predicted"/>
<feature type="region of interest" description="Disordered" evidence="1">
    <location>
        <begin position="53"/>
        <end position="73"/>
    </location>
</feature>
<feature type="compositionally biased region" description="Low complexity" evidence="1">
    <location>
        <begin position="59"/>
        <end position="73"/>
    </location>
</feature>
<evidence type="ECO:0000313" key="2">
    <source>
        <dbReference type="EMBL" id="KAJ7082676.1"/>
    </source>
</evidence>
<comment type="caution">
    <text evidence="2">The sequence shown here is derived from an EMBL/GenBank/DDBJ whole genome shotgun (WGS) entry which is preliminary data.</text>
</comment>
<dbReference type="AlphaFoldDB" id="A0AAD6XNR9"/>
<dbReference type="Proteomes" id="UP001222325">
    <property type="component" value="Unassembled WGS sequence"/>
</dbReference>
<feature type="region of interest" description="Disordered" evidence="1">
    <location>
        <begin position="133"/>
        <end position="165"/>
    </location>
</feature>
<keyword evidence="3" id="KW-1185">Reference proteome</keyword>
<name>A0AAD6XNR9_9AGAR</name>
<feature type="compositionally biased region" description="Low complexity" evidence="1">
    <location>
        <begin position="7"/>
        <end position="18"/>
    </location>
</feature>
<evidence type="ECO:0000256" key="1">
    <source>
        <dbReference type="SAM" id="MobiDB-lite"/>
    </source>
</evidence>
<gene>
    <name evidence="2" type="ORF">B0H15DRAFT_436490</name>
</gene>